<feature type="chain" id="PRO_5021374859" description="Lipoprotein" evidence="2">
    <location>
        <begin position="20"/>
        <end position="453"/>
    </location>
</feature>
<feature type="region of interest" description="Disordered" evidence="1">
    <location>
        <begin position="22"/>
        <end position="81"/>
    </location>
</feature>
<comment type="caution">
    <text evidence="3">The sequence shown here is derived from an EMBL/GenBank/DDBJ whole genome shotgun (WGS) entry which is preliminary data.</text>
</comment>
<evidence type="ECO:0000313" key="4">
    <source>
        <dbReference type="Proteomes" id="UP000320801"/>
    </source>
</evidence>
<feature type="compositionally biased region" description="Pro residues" evidence="1">
    <location>
        <begin position="34"/>
        <end position="50"/>
    </location>
</feature>
<accession>A0A507SIL0</accession>
<organism evidence="3 4">
    <name type="scientific">Mycoplasmopsis mucosicanis</name>
    <dbReference type="NCBI Taxonomy" id="458208"/>
    <lineage>
        <taxon>Bacteria</taxon>
        <taxon>Bacillati</taxon>
        <taxon>Mycoplasmatota</taxon>
        <taxon>Mycoplasmoidales</taxon>
        <taxon>Metamycoplasmataceae</taxon>
        <taxon>Mycoplasmopsis</taxon>
    </lineage>
</organism>
<evidence type="ECO:0000313" key="3">
    <source>
        <dbReference type="EMBL" id="TQC51577.1"/>
    </source>
</evidence>
<keyword evidence="4" id="KW-1185">Reference proteome</keyword>
<reference evidence="3 4" key="1">
    <citation type="submission" date="2019-03" db="EMBL/GenBank/DDBJ databases">
        <title>Characterization of a novel Mycoplasma cynos real-time PCR assay.</title>
        <authorList>
            <person name="Tallmadge R.L."/>
            <person name="Mitchell P.K."/>
            <person name="Goodman L."/>
        </authorList>
    </citation>
    <scope>NUCLEOTIDE SEQUENCE [LARGE SCALE GENOMIC DNA]</scope>
    <source>
        <strain evidence="3 4">1642</strain>
    </source>
</reference>
<sequence>MKKILSLIPVALTPLTAFSCTVTKKQQPQQQPQPDVPPVKPQPKPQPKPEAPQKPKKEINKDITKEDFDRQIHGHQKPKKEINKDIKRSDYLRQIGYYTPYTSSSTQFQKHWDEVADNIFTKSLIDEDKEFKLKDLQKSKYDEIVVKTKELITKKQSDIKLFYSTEFINNKNIQQLTSSIETYNEEFFKDGKKTLEEFKDHLAKIDKYFAKVRLLVFWYSDVAEFGDKFALQSTGKYAHKVDVKKLIGQKNDEYFKKLIEYRKNALQTLETKIAFTEWNKNTKDKFYELISNEELKKMHNYNITLSQIDAITKNLAKGQFILHLDTSVLDPSKYTESQIKEAIKNKTNNTDLWNTINKAFYAVYLYEENGQTKEKRIYSLFDKGGKDRYINLPDGNGWIEYLGIVDNKDNKIKIAVRFKYDNKQKDGFYLATDRFYRQSLQNVTWKAESGSKK</sequence>
<keyword evidence="2" id="KW-0732">Signal</keyword>
<name>A0A507SIL0_9BACT</name>
<dbReference type="PROSITE" id="PS51257">
    <property type="entry name" value="PROKAR_LIPOPROTEIN"/>
    <property type="match status" value="1"/>
</dbReference>
<protein>
    <recommendedName>
        <fullName evidence="5">Lipoprotein</fullName>
    </recommendedName>
</protein>
<dbReference type="AlphaFoldDB" id="A0A507SIL0"/>
<evidence type="ECO:0000256" key="2">
    <source>
        <dbReference type="SAM" id="SignalP"/>
    </source>
</evidence>
<dbReference type="RefSeq" id="WP_141483851.1">
    <property type="nucleotide sequence ID" value="NZ_SMDN01000005.1"/>
</dbReference>
<feature type="signal peptide" evidence="2">
    <location>
        <begin position="1"/>
        <end position="19"/>
    </location>
</feature>
<dbReference type="EMBL" id="SMDN01000005">
    <property type="protein sequence ID" value="TQC51577.1"/>
    <property type="molecule type" value="Genomic_DNA"/>
</dbReference>
<feature type="compositionally biased region" description="Low complexity" evidence="1">
    <location>
        <begin position="24"/>
        <end position="33"/>
    </location>
</feature>
<dbReference type="Proteomes" id="UP000320801">
    <property type="component" value="Unassembled WGS sequence"/>
</dbReference>
<evidence type="ECO:0000256" key="1">
    <source>
        <dbReference type="SAM" id="MobiDB-lite"/>
    </source>
</evidence>
<feature type="compositionally biased region" description="Basic and acidic residues" evidence="1">
    <location>
        <begin position="51"/>
        <end position="72"/>
    </location>
</feature>
<evidence type="ECO:0008006" key="5">
    <source>
        <dbReference type="Google" id="ProtNLM"/>
    </source>
</evidence>
<gene>
    <name evidence="3" type="ORF">E1I18_01570</name>
</gene>
<proteinExistence type="predicted"/>